<feature type="compositionally biased region" description="Basic residues" evidence="4">
    <location>
        <begin position="180"/>
        <end position="195"/>
    </location>
</feature>
<evidence type="ECO:0000256" key="3">
    <source>
        <dbReference type="ARBA" id="ARBA00023242"/>
    </source>
</evidence>
<keyword evidence="6" id="KW-1185">Reference proteome</keyword>
<reference evidence="5 6" key="1">
    <citation type="journal article" date="2010" name="Nature">
        <title>The Ectocarpus genome and the independent evolution of multicellularity in brown algae.</title>
        <authorList>
            <person name="Cock J.M."/>
            <person name="Sterck L."/>
            <person name="Rouze P."/>
            <person name="Scornet D."/>
            <person name="Allen A.E."/>
            <person name="Amoutzias G."/>
            <person name="Anthouard V."/>
            <person name="Artiguenave F."/>
            <person name="Aury J.M."/>
            <person name="Badger J.H."/>
            <person name="Beszteri B."/>
            <person name="Billiau K."/>
            <person name="Bonnet E."/>
            <person name="Bothwell J.H."/>
            <person name="Bowler C."/>
            <person name="Boyen C."/>
            <person name="Brownlee C."/>
            <person name="Carrano C.J."/>
            <person name="Charrier B."/>
            <person name="Cho G.Y."/>
            <person name="Coelho S.M."/>
            <person name="Collen J."/>
            <person name="Corre E."/>
            <person name="Da Silva C."/>
            <person name="Delage L."/>
            <person name="Delaroque N."/>
            <person name="Dittami S.M."/>
            <person name="Doulbeau S."/>
            <person name="Elias M."/>
            <person name="Farnham G."/>
            <person name="Gachon C.M."/>
            <person name="Gschloessl B."/>
            <person name="Heesch S."/>
            <person name="Jabbari K."/>
            <person name="Jubin C."/>
            <person name="Kawai H."/>
            <person name="Kimura K."/>
            <person name="Kloareg B."/>
            <person name="Kupper F.C."/>
            <person name="Lang D."/>
            <person name="Le Bail A."/>
            <person name="Leblanc C."/>
            <person name="Lerouge P."/>
            <person name="Lohr M."/>
            <person name="Lopez P.J."/>
            <person name="Martens C."/>
            <person name="Maumus F."/>
            <person name="Michel G."/>
            <person name="Miranda-Saavedra D."/>
            <person name="Morales J."/>
            <person name="Moreau H."/>
            <person name="Motomura T."/>
            <person name="Nagasato C."/>
            <person name="Napoli C.A."/>
            <person name="Nelson D.R."/>
            <person name="Nyvall-Collen P."/>
            <person name="Peters A.F."/>
            <person name="Pommier C."/>
            <person name="Potin P."/>
            <person name="Poulain J."/>
            <person name="Quesneville H."/>
            <person name="Read B."/>
            <person name="Rensing S.A."/>
            <person name="Ritter A."/>
            <person name="Rousvoal S."/>
            <person name="Samanta M."/>
            <person name="Samson G."/>
            <person name="Schroeder D.C."/>
            <person name="Segurens B."/>
            <person name="Strittmatter M."/>
            <person name="Tonon T."/>
            <person name="Tregear J.W."/>
            <person name="Valentin K."/>
            <person name="von Dassow P."/>
            <person name="Yamagishi T."/>
            <person name="Van de Peer Y."/>
            <person name="Wincker P."/>
        </authorList>
    </citation>
    <scope>NUCLEOTIDE SEQUENCE [LARGE SCALE GENOMIC DNA]</scope>
    <source>
        <strain evidence="6">Ec32 / CCAP1310/4</strain>
    </source>
</reference>
<dbReference type="AlphaFoldDB" id="D7G8P4"/>
<dbReference type="OrthoDB" id="18703at2759"/>
<feature type="region of interest" description="Disordered" evidence="4">
    <location>
        <begin position="143"/>
        <end position="195"/>
    </location>
</feature>
<proteinExistence type="inferred from homology"/>
<feature type="compositionally biased region" description="Basic and acidic residues" evidence="4">
    <location>
        <begin position="66"/>
        <end position="85"/>
    </location>
</feature>
<evidence type="ECO:0000313" key="5">
    <source>
        <dbReference type="EMBL" id="CBJ28068.1"/>
    </source>
</evidence>
<evidence type="ECO:0000256" key="4">
    <source>
        <dbReference type="SAM" id="MobiDB-lite"/>
    </source>
</evidence>
<name>D7G8P4_ECTSI</name>
<keyword evidence="3" id="KW-0539">Nucleus</keyword>
<comment type="subcellular location">
    <subcellularLocation>
        <location evidence="1">Nucleus</location>
        <location evidence="1">Nucleolus</location>
    </subcellularLocation>
</comment>
<dbReference type="GO" id="GO:0030688">
    <property type="term" value="C:preribosome, small subunit precursor"/>
    <property type="evidence" value="ECO:0007669"/>
    <property type="project" value="InterPro"/>
</dbReference>
<gene>
    <name evidence="5" type="ORF">Esi_0091_0035</name>
</gene>
<organism evidence="5 6">
    <name type="scientific">Ectocarpus siliculosus</name>
    <name type="common">Brown alga</name>
    <name type="synonym">Conferva siliculosa</name>
    <dbReference type="NCBI Taxonomy" id="2880"/>
    <lineage>
        <taxon>Eukaryota</taxon>
        <taxon>Sar</taxon>
        <taxon>Stramenopiles</taxon>
        <taxon>Ochrophyta</taxon>
        <taxon>PX clade</taxon>
        <taxon>Phaeophyceae</taxon>
        <taxon>Ectocarpales</taxon>
        <taxon>Ectocarpaceae</taxon>
        <taxon>Ectocarpus</taxon>
    </lineage>
</organism>
<comment type="similarity">
    <text evidence="2">Belongs to the SLX9 family.</text>
</comment>
<evidence type="ECO:0000313" key="6">
    <source>
        <dbReference type="Proteomes" id="UP000002630"/>
    </source>
</evidence>
<protein>
    <recommendedName>
        <fullName evidence="7">Ribosome biogenesis protein SLX9</fullName>
    </recommendedName>
</protein>
<evidence type="ECO:0008006" key="7">
    <source>
        <dbReference type="Google" id="ProtNLM"/>
    </source>
</evidence>
<sequence length="195" mass="21373">MIHREPKEDRNGISSSGYMGKIDTKAKHRRPVSESAVPSRGQRKRALKKASLIKKIGLTSKHVRQRRTDEDEKQVPSVATDEKGIPSRPSLAAKGSAFQRVSSNKGKRSLMTSEMGQINAVLSAPSFQQDPFAAIQAHLRQTALPTPPMADCKARKPGKGKVSAKSVGQHAGETRGDRKPKAKPYKARNAKMRSR</sequence>
<evidence type="ECO:0000256" key="2">
    <source>
        <dbReference type="ARBA" id="ARBA00011022"/>
    </source>
</evidence>
<accession>D7G8P4</accession>
<dbReference type="EMBL" id="FN649760">
    <property type="protein sequence ID" value="CBJ28068.1"/>
    <property type="molecule type" value="Genomic_DNA"/>
</dbReference>
<feature type="compositionally biased region" description="Polar residues" evidence="4">
    <location>
        <begin position="99"/>
        <end position="110"/>
    </location>
</feature>
<dbReference type="InterPro" id="IPR028160">
    <property type="entry name" value="Slx9-like"/>
</dbReference>
<feature type="compositionally biased region" description="Basic residues" evidence="4">
    <location>
        <begin position="41"/>
        <end position="52"/>
    </location>
</feature>
<dbReference type="GO" id="GO:0000462">
    <property type="term" value="P:maturation of SSU-rRNA from tricistronic rRNA transcript (SSU-rRNA, 5.8S rRNA, LSU-rRNA)"/>
    <property type="evidence" value="ECO:0007669"/>
    <property type="project" value="InterPro"/>
</dbReference>
<dbReference type="Proteomes" id="UP000002630">
    <property type="component" value="Unassembled WGS sequence"/>
</dbReference>
<feature type="region of interest" description="Disordered" evidence="4">
    <location>
        <begin position="1"/>
        <end position="110"/>
    </location>
</feature>
<evidence type="ECO:0000256" key="1">
    <source>
        <dbReference type="ARBA" id="ARBA00004604"/>
    </source>
</evidence>
<dbReference type="GO" id="GO:0005730">
    <property type="term" value="C:nucleolus"/>
    <property type="evidence" value="ECO:0007669"/>
    <property type="project" value="UniProtKB-SubCell"/>
</dbReference>
<dbReference type="GO" id="GO:0030686">
    <property type="term" value="C:90S preribosome"/>
    <property type="evidence" value="ECO:0007669"/>
    <property type="project" value="InterPro"/>
</dbReference>
<dbReference type="Pfam" id="PF15341">
    <property type="entry name" value="SLX9"/>
    <property type="match status" value="1"/>
</dbReference>
<feature type="compositionally biased region" description="Basic and acidic residues" evidence="4">
    <location>
        <begin position="1"/>
        <end position="11"/>
    </location>
</feature>
<dbReference type="InParanoid" id="D7G8P4"/>